<reference evidence="2 3" key="1">
    <citation type="submission" date="2023-07" db="EMBL/GenBank/DDBJ databases">
        <title>Comparative genomics of wheat-associated soil bacteria to identify genetic determinants of phenazine resistance.</title>
        <authorList>
            <person name="Mouncey N."/>
        </authorList>
    </citation>
    <scope>NUCLEOTIDE SEQUENCE [LARGE SCALE GENOMIC DNA]</scope>
    <source>
        <strain evidence="2 3">B3I12</strain>
    </source>
</reference>
<keyword evidence="1" id="KW-0175">Coiled coil</keyword>
<dbReference type="EMBL" id="JAUSYP010000001">
    <property type="protein sequence ID" value="MDQ0753982.1"/>
    <property type="molecule type" value="Genomic_DNA"/>
</dbReference>
<comment type="caution">
    <text evidence="2">The sequence shown here is derived from an EMBL/GenBank/DDBJ whole genome shotgun (WGS) entry which is preliminary data.</text>
</comment>
<evidence type="ECO:0000256" key="1">
    <source>
        <dbReference type="SAM" id="Coils"/>
    </source>
</evidence>
<keyword evidence="3" id="KW-1185">Reference proteome</keyword>
<sequence length="196" mass="21156">MDELEEQLAKQLAEVRAERDELAVAERVPERMSEQLADERASAATPGHVAGRAVMLIPHRTPDVEETQLPPDYQRILTAVRQAAGPVMAREVGEMLGVDVSVRAKLEPLRGKLVRLADRAGCANCPTAGSLPACEQRRSRLGAVQGGRNHGAPGGRWNCVTKTKERAETPARLSISAVCRCPRTPSTTSPIYCDAA</sequence>
<evidence type="ECO:0000313" key="3">
    <source>
        <dbReference type="Proteomes" id="UP001232755"/>
    </source>
</evidence>
<gene>
    <name evidence="2" type="ORF">QF034_008213</name>
</gene>
<accession>A0ABU0R2U4</accession>
<dbReference type="RefSeq" id="WP_307179741.1">
    <property type="nucleotide sequence ID" value="NZ_JAUSYP010000001.1"/>
</dbReference>
<protein>
    <submittedName>
        <fullName evidence="2">Uncharacterized protein</fullName>
    </submittedName>
</protein>
<feature type="coiled-coil region" evidence="1">
    <location>
        <begin position="1"/>
        <end position="28"/>
    </location>
</feature>
<proteinExistence type="predicted"/>
<organism evidence="2 3">
    <name type="scientific">Streptomyces africanus</name>
    <dbReference type="NCBI Taxonomy" id="231024"/>
    <lineage>
        <taxon>Bacteria</taxon>
        <taxon>Bacillati</taxon>
        <taxon>Actinomycetota</taxon>
        <taxon>Actinomycetes</taxon>
        <taxon>Kitasatosporales</taxon>
        <taxon>Streptomycetaceae</taxon>
        <taxon>Streptomyces</taxon>
    </lineage>
</organism>
<evidence type="ECO:0000313" key="2">
    <source>
        <dbReference type="EMBL" id="MDQ0753982.1"/>
    </source>
</evidence>
<dbReference type="Proteomes" id="UP001232755">
    <property type="component" value="Unassembled WGS sequence"/>
</dbReference>
<name>A0ABU0R2U4_9ACTN</name>